<dbReference type="Proteomes" id="UP001210925">
    <property type="component" value="Unassembled WGS sequence"/>
</dbReference>
<dbReference type="AlphaFoldDB" id="A0AAD5Y2J0"/>
<evidence type="ECO:0000313" key="2">
    <source>
        <dbReference type="Proteomes" id="UP001210925"/>
    </source>
</evidence>
<comment type="caution">
    <text evidence="1">The sequence shown here is derived from an EMBL/GenBank/DDBJ whole genome shotgun (WGS) entry which is preliminary data.</text>
</comment>
<organism evidence="1 2">
    <name type="scientific">Boothiomyces macroporosus</name>
    <dbReference type="NCBI Taxonomy" id="261099"/>
    <lineage>
        <taxon>Eukaryota</taxon>
        <taxon>Fungi</taxon>
        <taxon>Fungi incertae sedis</taxon>
        <taxon>Chytridiomycota</taxon>
        <taxon>Chytridiomycota incertae sedis</taxon>
        <taxon>Chytridiomycetes</taxon>
        <taxon>Rhizophydiales</taxon>
        <taxon>Terramycetaceae</taxon>
        <taxon>Boothiomyces</taxon>
    </lineage>
</organism>
<sequence>MVGKRPIQFVLETPNQPRKRERMGPVYTVPVINKEEGWIKTPLKLHSKDGRRMLLQMAGNQGRQYLPTHAYDEHTDFTDKRWVAQSQAERWVEYSPKYTADGNFTLNGRVDRYPENKDWKKDLVFVQRAMAVNRNKTVPTRKEPTNNSAPVRLPSIKGLLNGVDSKLPSANYYTLVSHSVKLDEEEEDVGANADIIELDARLENKVDKTTLEKYRVEAVINHKSDKPESEWGVAEVYEEWKANVVEFYIRSPLTLLTQAFKLDLNKLSVGKYSFGGHPKCDKRVIQSSFGSYICPDVLGEIVSYGEEKTKTLTLVSGKDAGKPLVLSPGWTYEVNQVLMLQVTELNNLVLYDLTREFYRNVINQPPDLFYPYDPKIVFYGKLIGQKELLVNFFGKDIVFWVNDRSFPDLSLYYRDIVCRKQRIYQFKAIYIFRKVDDYYVIDFNCAYAVNLKVPEKMTINDIERAIYGGVNYNYF</sequence>
<gene>
    <name evidence="1" type="ORF">HK103_002446</name>
</gene>
<proteinExistence type="predicted"/>
<reference evidence="1" key="1">
    <citation type="submission" date="2020-05" db="EMBL/GenBank/DDBJ databases">
        <title>Phylogenomic resolution of chytrid fungi.</title>
        <authorList>
            <person name="Stajich J.E."/>
            <person name="Amses K."/>
            <person name="Simmons R."/>
            <person name="Seto K."/>
            <person name="Myers J."/>
            <person name="Bonds A."/>
            <person name="Quandt C.A."/>
            <person name="Barry K."/>
            <person name="Liu P."/>
            <person name="Grigoriev I."/>
            <person name="Longcore J.E."/>
            <person name="James T.Y."/>
        </authorList>
    </citation>
    <scope>NUCLEOTIDE SEQUENCE</scope>
    <source>
        <strain evidence="1">PLAUS21</strain>
    </source>
</reference>
<keyword evidence="2" id="KW-1185">Reference proteome</keyword>
<accession>A0AAD5Y2J0</accession>
<protein>
    <submittedName>
        <fullName evidence="1">Uncharacterized protein</fullName>
    </submittedName>
</protein>
<dbReference type="EMBL" id="JADGKB010000186">
    <property type="protein sequence ID" value="KAJ3251355.1"/>
    <property type="molecule type" value="Genomic_DNA"/>
</dbReference>
<name>A0AAD5Y2J0_9FUNG</name>
<evidence type="ECO:0000313" key="1">
    <source>
        <dbReference type="EMBL" id="KAJ3251355.1"/>
    </source>
</evidence>